<feature type="domain" description="HTH araC/xylS-type" evidence="4">
    <location>
        <begin position="188"/>
        <end position="286"/>
    </location>
</feature>
<dbReference type="PROSITE" id="PS01124">
    <property type="entry name" value="HTH_ARAC_FAMILY_2"/>
    <property type="match status" value="1"/>
</dbReference>
<evidence type="ECO:0000256" key="1">
    <source>
        <dbReference type="ARBA" id="ARBA00023015"/>
    </source>
</evidence>
<gene>
    <name evidence="5" type="ORF">VSR73_32725</name>
</gene>
<dbReference type="Proteomes" id="UP001489897">
    <property type="component" value="Unassembled WGS sequence"/>
</dbReference>
<dbReference type="EMBL" id="JAYMRV010000013">
    <property type="protein sequence ID" value="MEM5425809.1"/>
    <property type="molecule type" value="Genomic_DNA"/>
</dbReference>
<keyword evidence="2" id="KW-0238">DNA-binding</keyword>
<keyword evidence="1" id="KW-0805">Transcription regulation</keyword>
<organism evidence="5 6">
    <name type="scientific">Paraburkholderia ferrariae</name>
    <dbReference type="NCBI Taxonomy" id="386056"/>
    <lineage>
        <taxon>Bacteria</taxon>
        <taxon>Pseudomonadati</taxon>
        <taxon>Pseudomonadota</taxon>
        <taxon>Betaproteobacteria</taxon>
        <taxon>Burkholderiales</taxon>
        <taxon>Burkholderiaceae</taxon>
        <taxon>Paraburkholderia</taxon>
    </lineage>
</organism>
<dbReference type="SMART" id="SM00342">
    <property type="entry name" value="HTH_ARAC"/>
    <property type="match status" value="1"/>
</dbReference>
<protein>
    <submittedName>
        <fullName evidence="5">Helix-turn-helix domain-containing protein</fullName>
    </submittedName>
</protein>
<dbReference type="SUPFAM" id="SSF46689">
    <property type="entry name" value="Homeodomain-like"/>
    <property type="match status" value="2"/>
</dbReference>
<dbReference type="InterPro" id="IPR009057">
    <property type="entry name" value="Homeodomain-like_sf"/>
</dbReference>
<dbReference type="RefSeq" id="WP_342949650.1">
    <property type="nucleotide sequence ID" value="NZ_JAYMRV010000013.1"/>
</dbReference>
<dbReference type="InterPro" id="IPR029062">
    <property type="entry name" value="Class_I_gatase-like"/>
</dbReference>
<dbReference type="InterPro" id="IPR018062">
    <property type="entry name" value="HTH_AraC-typ_CS"/>
</dbReference>
<dbReference type="PROSITE" id="PS00041">
    <property type="entry name" value="HTH_ARAC_FAMILY_1"/>
    <property type="match status" value="1"/>
</dbReference>
<dbReference type="Gene3D" id="1.10.10.60">
    <property type="entry name" value="Homeodomain-like"/>
    <property type="match status" value="1"/>
</dbReference>
<dbReference type="InterPro" id="IPR050204">
    <property type="entry name" value="AraC_XylS_family_regulators"/>
</dbReference>
<dbReference type="SUPFAM" id="SSF52317">
    <property type="entry name" value="Class I glutamine amidotransferase-like"/>
    <property type="match status" value="1"/>
</dbReference>
<dbReference type="InterPro" id="IPR018060">
    <property type="entry name" value="HTH_AraC"/>
</dbReference>
<evidence type="ECO:0000313" key="5">
    <source>
        <dbReference type="EMBL" id="MEM5425809.1"/>
    </source>
</evidence>
<comment type="caution">
    <text evidence="5">The sequence shown here is derived from an EMBL/GenBank/DDBJ whole genome shotgun (WGS) entry which is preliminary data.</text>
</comment>
<dbReference type="Pfam" id="PF12833">
    <property type="entry name" value="HTH_18"/>
    <property type="match status" value="1"/>
</dbReference>
<evidence type="ECO:0000256" key="3">
    <source>
        <dbReference type="ARBA" id="ARBA00023163"/>
    </source>
</evidence>
<keyword evidence="6" id="KW-1185">Reference proteome</keyword>
<accession>A0ABU9S0G4</accession>
<dbReference type="PANTHER" id="PTHR46796">
    <property type="entry name" value="HTH-TYPE TRANSCRIPTIONAL ACTIVATOR RHAS-RELATED"/>
    <property type="match status" value="1"/>
</dbReference>
<sequence>MLELFQSANALAHANYAGNGHAEYDVSLLSITGGRVESSASVSVWTDRVEDRHHAGKFHALFIAGGVALRHVLRDERVLRWLRLECSRCEAVVPIGEGRALLEAAGIQWAGSALDCVIRTNARDCLIENEFADTNAAPLREALLLIELDLGSDLAREVASQVMPRYPRTGPTAAIRTNVSGRVSLRIQASVHWLEANGDRQVTIEDAAQVAAMSERNFLRRFKIEMGITPSDYLLHMRINMSCRLLVETDLPVDKIARRCGLGTGGRLAKLFRKHLSTTPTEYRTRRGHTVG</sequence>
<keyword evidence="3" id="KW-0804">Transcription</keyword>
<reference evidence="5 6" key="1">
    <citation type="submission" date="2024-01" db="EMBL/GenBank/DDBJ databases">
        <title>The diversity of rhizobia nodulating Mimosa spp. in eleven states of Brazil covering several biomes is determined by host plant, location, and edaphic factors.</title>
        <authorList>
            <person name="Rouws L."/>
            <person name="Barauna A."/>
            <person name="Beukes C."/>
            <person name="De Faria S.M."/>
            <person name="Gross E."/>
            <person name="Dos Reis Junior F.B."/>
            <person name="Simon M."/>
            <person name="Maluk M."/>
            <person name="Odee D.W."/>
            <person name="Kenicer G."/>
            <person name="Young J.P.W."/>
            <person name="Reis V.M."/>
            <person name="Zilli J."/>
            <person name="James E.K."/>
        </authorList>
    </citation>
    <scope>NUCLEOTIDE SEQUENCE [LARGE SCALE GENOMIC DNA]</scope>
    <source>
        <strain evidence="5 6">JPY167</strain>
    </source>
</reference>
<evidence type="ECO:0000313" key="6">
    <source>
        <dbReference type="Proteomes" id="UP001489897"/>
    </source>
</evidence>
<proteinExistence type="predicted"/>
<name>A0ABU9S0G4_9BURK</name>
<evidence type="ECO:0000256" key="2">
    <source>
        <dbReference type="ARBA" id="ARBA00023125"/>
    </source>
</evidence>
<evidence type="ECO:0000259" key="4">
    <source>
        <dbReference type="PROSITE" id="PS01124"/>
    </source>
</evidence>
<dbReference type="Gene3D" id="3.40.50.880">
    <property type="match status" value="1"/>
</dbReference>